<sequence length="133" mass="15529">MRGICMGILMLCMMGLLNSCVFRIQQMPSNNDEASIEYKIMMSTFDKETQLIIKAFEKSNQDPFVIARMLKDSKSSSLEGFILYLKTELYKELSTTSEMLDKEIFDIVRENYNLLKEMVEQGYDLLKNHLIMK</sequence>
<organism evidence="1">
    <name type="scientific">marine sediment metagenome</name>
    <dbReference type="NCBI Taxonomy" id="412755"/>
    <lineage>
        <taxon>unclassified sequences</taxon>
        <taxon>metagenomes</taxon>
        <taxon>ecological metagenomes</taxon>
    </lineage>
</organism>
<dbReference type="EMBL" id="LAZR01000734">
    <property type="protein sequence ID" value="KKN59211.1"/>
    <property type="molecule type" value="Genomic_DNA"/>
</dbReference>
<gene>
    <name evidence="1" type="ORF">LCGC14_0544380</name>
</gene>
<accession>A0A0F9UD83</accession>
<evidence type="ECO:0000313" key="1">
    <source>
        <dbReference type="EMBL" id="KKN59211.1"/>
    </source>
</evidence>
<name>A0A0F9UD83_9ZZZZ</name>
<dbReference type="AlphaFoldDB" id="A0A0F9UD83"/>
<proteinExistence type="predicted"/>
<comment type="caution">
    <text evidence="1">The sequence shown here is derived from an EMBL/GenBank/DDBJ whole genome shotgun (WGS) entry which is preliminary data.</text>
</comment>
<reference evidence="1" key="1">
    <citation type="journal article" date="2015" name="Nature">
        <title>Complex archaea that bridge the gap between prokaryotes and eukaryotes.</title>
        <authorList>
            <person name="Spang A."/>
            <person name="Saw J.H."/>
            <person name="Jorgensen S.L."/>
            <person name="Zaremba-Niedzwiedzka K."/>
            <person name="Martijn J."/>
            <person name="Lind A.E."/>
            <person name="van Eijk R."/>
            <person name="Schleper C."/>
            <person name="Guy L."/>
            <person name="Ettema T.J."/>
        </authorList>
    </citation>
    <scope>NUCLEOTIDE SEQUENCE</scope>
</reference>
<protein>
    <submittedName>
        <fullName evidence="1">Uncharacterized protein</fullName>
    </submittedName>
</protein>